<reference evidence="1" key="1">
    <citation type="submission" date="2023-06" db="EMBL/GenBank/DDBJ databases">
        <title>Genome-scale phylogeny and comparative genomics of the fungal order Sordariales.</title>
        <authorList>
            <consortium name="Lawrence Berkeley National Laboratory"/>
            <person name="Hensen N."/>
            <person name="Bonometti L."/>
            <person name="Westerberg I."/>
            <person name="Brannstrom I.O."/>
            <person name="Guillou S."/>
            <person name="Cros-Aarteil S."/>
            <person name="Calhoun S."/>
            <person name="Haridas S."/>
            <person name="Kuo A."/>
            <person name="Mondo S."/>
            <person name="Pangilinan J."/>
            <person name="Riley R."/>
            <person name="LaButti K."/>
            <person name="Andreopoulos B."/>
            <person name="Lipzen A."/>
            <person name="Chen C."/>
            <person name="Yanf M."/>
            <person name="Daum C."/>
            <person name="Ng V."/>
            <person name="Clum A."/>
            <person name="Steindorff A."/>
            <person name="Ohm R."/>
            <person name="Martin F."/>
            <person name="Silar P."/>
            <person name="Natvig D."/>
            <person name="Lalanne C."/>
            <person name="Gautier V."/>
            <person name="Ament-velasquez S.L."/>
            <person name="Kruys A."/>
            <person name="Hutchinson M.I."/>
            <person name="Powell A.J."/>
            <person name="Barry K."/>
            <person name="Miller A.N."/>
            <person name="Grigoriev I.V."/>
            <person name="Debuchy R."/>
            <person name="Gladieux P."/>
            <person name="Thoren M.H."/>
            <person name="Johannesson H."/>
        </authorList>
    </citation>
    <scope>NUCLEOTIDE SEQUENCE</scope>
    <source>
        <strain evidence="1">SMH3391-2</strain>
    </source>
</reference>
<accession>A0AA39U7J1</accession>
<dbReference type="AlphaFoldDB" id="A0AA39U7J1"/>
<organism evidence="1 2">
    <name type="scientific">Bombardia bombarda</name>
    <dbReference type="NCBI Taxonomy" id="252184"/>
    <lineage>
        <taxon>Eukaryota</taxon>
        <taxon>Fungi</taxon>
        <taxon>Dikarya</taxon>
        <taxon>Ascomycota</taxon>
        <taxon>Pezizomycotina</taxon>
        <taxon>Sordariomycetes</taxon>
        <taxon>Sordariomycetidae</taxon>
        <taxon>Sordariales</taxon>
        <taxon>Lasiosphaeriaceae</taxon>
        <taxon>Bombardia</taxon>
    </lineage>
</organism>
<protein>
    <submittedName>
        <fullName evidence="1">Uncharacterized protein</fullName>
    </submittedName>
</protein>
<evidence type="ECO:0000313" key="1">
    <source>
        <dbReference type="EMBL" id="KAK0612779.1"/>
    </source>
</evidence>
<evidence type="ECO:0000313" key="2">
    <source>
        <dbReference type="Proteomes" id="UP001174934"/>
    </source>
</evidence>
<comment type="caution">
    <text evidence="1">The sequence shown here is derived from an EMBL/GenBank/DDBJ whole genome shotgun (WGS) entry which is preliminary data.</text>
</comment>
<name>A0AA39U7J1_9PEZI</name>
<gene>
    <name evidence="1" type="ORF">B0T17DRAFT_620176</name>
</gene>
<keyword evidence="2" id="KW-1185">Reference proteome</keyword>
<dbReference type="EMBL" id="JAULSR010000008">
    <property type="protein sequence ID" value="KAK0612779.1"/>
    <property type="molecule type" value="Genomic_DNA"/>
</dbReference>
<sequence length="349" mass="38839">MFAPKRIQPPQVPTDEVFPGYFYDNVGVIRVVVRWMARIDDKHGNVEHHVPKEFTPERPAVRFVNTVFDMDIDGHPLASKLPKPTNRPSLQEGGGSFRELAGGPSCPMVFNDYIYSDEPHILLHVVDFRLAILITNWCSVLAGRENEVTPAVAPMPDVLDKVDALAHKKLEGSSCFMFAARHVCDLLFGPKMVMRMVFLPAASVKAMKQRALADVPGPVPPNTKPTISEGDIITAWCTRIVGLSLPPACTCTLVTLNVFELRSQLRHIFDHSADWDSFRIPLSDWTAAKFFERVNFSPAVTCAADSILSPILGQVFNVVGKDPDDNHWIAGLLSGHAWDIVEEEMKGMW</sequence>
<proteinExistence type="predicted"/>
<dbReference type="Proteomes" id="UP001174934">
    <property type="component" value="Unassembled WGS sequence"/>
</dbReference>